<evidence type="ECO:0000256" key="4">
    <source>
        <dbReference type="SAM" id="MobiDB-lite"/>
    </source>
</evidence>
<proteinExistence type="predicted"/>
<dbReference type="GO" id="GO:0004674">
    <property type="term" value="F:protein serine/threonine kinase activity"/>
    <property type="evidence" value="ECO:0007669"/>
    <property type="project" value="UniProtKB-EC"/>
</dbReference>
<feature type="region of interest" description="Disordered" evidence="4">
    <location>
        <begin position="56"/>
        <end position="76"/>
    </location>
</feature>
<dbReference type="PROSITE" id="PS00109">
    <property type="entry name" value="PROTEIN_KINASE_TYR"/>
    <property type="match status" value="1"/>
</dbReference>
<comment type="catalytic activity">
    <reaction evidence="2">
        <text>L-threonyl-[protein] + ATP = O-phospho-L-threonyl-[protein] + ADP + H(+)</text>
        <dbReference type="Rhea" id="RHEA:46608"/>
        <dbReference type="Rhea" id="RHEA-COMP:11060"/>
        <dbReference type="Rhea" id="RHEA-COMP:11605"/>
        <dbReference type="ChEBI" id="CHEBI:15378"/>
        <dbReference type="ChEBI" id="CHEBI:30013"/>
        <dbReference type="ChEBI" id="CHEBI:30616"/>
        <dbReference type="ChEBI" id="CHEBI:61977"/>
        <dbReference type="ChEBI" id="CHEBI:456216"/>
        <dbReference type="EC" id="2.7.11.1"/>
    </reaction>
</comment>
<dbReference type="SUPFAM" id="SSF56112">
    <property type="entry name" value="Protein kinase-like (PK-like)"/>
    <property type="match status" value="1"/>
</dbReference>
<dbReference type="Pfam" id="PF01636">
    <property type="entry name" value="APH"/>
    <property type="match status" value="1"/>
</dbReference>
<keyword evidence="7" id="KW-1185">Reference proteome</keyword>
<dbReference type="OrthoDB" id="10003767at2759"/>
<dbReference type="EC" id="2.7.11.1" evidence="1"/>
<dbReference type="AlphaFoldDB" id="A0A8H3FWG9"/>
<protein>
    <recommendedName>
        <fullName evidence="1">non-specific serine/threonine protein kinase</fullName>
        <ecNumber evidence="1">2.7.11.1</ecNumber>
    </recommendedName>
</protein>
<evidence type="ECO:0000256" key="2">
    <source>
        <dbReference type="ARBA" id="ARBA00047899"/>
    </source>
</evidence>
<dbReference type="InterPro" id="IPR051678">
    <property type="entry name" value="AGP_Transferase"/>
</dbReference>
<name>A0A8H3FWG9_9LECA</name>
<evidence type="ECO:0000313" key="6">
    <source>
        <dbReference type="EMBL" id="CAF9931305.1"/>
    </source>
</evidence>
<comment type="caution">
    <text evidence="6">The sequence shown here is derived from an EMBL/GenBank/DDBJ whole genome shotgun (WGS) entry which is preliminary data.</text>
</comment>
<evidence type="ECO:0000256" key="3">
    <source>
        <dbReference type="ARBA" id="ARBA00048679"/>
    </source>
</evidence>
<accession>A0A8H3FWG9</accession>
<gene>
    <name evidence="6" type="ORF">ALECFALPRED_004975</name>
</gene>
<evidence type="ECO:0000256" key="1">
    <source>
        <dbReference type="ARBA" id="ARBA00012513"/>
    </source>
</evidence>
<dbReference type="PANTHER" id="PTHR21310">
    <property type="entry name" value="AMINOGLYCOSIDE PHOSPHOTRANSFERASE-RELATED-RELATED"/>
    <property type="match status" value="1"/>
</dbReference>
<dbReference type="InterPro" id="IPR008266">
    <property type="entry name" value="Tyr_kinase_AS"/>
</dbReference>
<sequence length="528" mass="59111">MELTTSSSADNEDSLGNGALIRPPSDPNLILPAEESTAFANTDSIDTRGGEALTIPPSGSQEVLEPAHESSTISSSISIDSRTATLKYSQEPFDQYRTRVKELCHTVWPAESRIGTHERRVSGVAKDRILGAVRVKKLRRFLFRSSEKEFIIERLAGGTYNRIVGITVKDAGVNDAKHFVLRVPRPQMADFGYMEREVAILRYVRQNTSIPIADVISFDATARNPLESGYVVQSRLPGVSLHTIWDELTHEQRCTVAQEMGNIILALQAVKKSAPGLVEASLAENGAQKFSSPYDEDWKAKLPHHTHDQEDDAATQTSIDWFGTQFGRWLANELLANPAQILYWDYQFQFVQVAKQMDSLGILGDGQNCLYHFDLAARNVLVQILPNGSLTISGIVDWDSAVFAPTFVSCAPPSWLWTDQKYYDVEENDASMTPSTPEQEQIKELFDDVVGFDWTWLAYRPEYRLARELFYFAQHGLQDGEAQQKAVKFLKEWAMFYDSEMNSGDDDKSGKGPLCSDEGQDRAMDDIG</sequence>
<comment type="catalytic activity">
    <reaction evidence="3">
        <text>L-seryl-[protein] + ATP = O-phospho-L-seryl-[protein] + ADP + H(+)</text>
        <dbReference type="Rhea" id="RHEA:17989"/>
        <dbReference type="Rhea" id="RHEA-COMP:9863"/>
        <dbReference type="Rhea" id="RHEA-COMP:11604"/>
        <dbReference type="ChEBI" id="CHEBI:15378"/>
        <dbReference type="ChEBI" id="CHEBI:29999"/>
        <dbReference type="ChEBI" id="CHEBI:30616"/>
        <dbReference type="ChEBI" id="CHEBI:83421"/>
        <dbReference type="ChEBI" id="CHEBI:456216"/>
        <dbReference type="EC" id="2.7.11.1"/>
    </reaction>
</comment>
<reference evidence="6" key="1">
    <citation type="submission" date="2021-03" db="EMBL/GenBank/DDBJ databases">
        <authorList>
            <person name="Tagirdzhanova G."/>
        </authorList>
    </citation>
    <scope>NUCLEOTIDE SEQUENCE</scope>
</reference>
<feature type="region of interest" description="Disordered" evidence="4">
    <location>
        <begin position="1"/>
        <end position="27"/>
    </location>
</feature>
<evidence type="ECO:0000259" key="5">
    <source>
        <dbReference type="Pfam" id="PF01636"/>
    </source>
</evidence>
<dbReference type="EMBL" id="CAJPDR010000304">
    <property type="protein sequence ID" value="CAF9931305.1"/>
    <property type="molecule type" value="Genomic_DNA"/>
</dbReference>
<feature type="compositionally biased region" description="Basic and acidic residues" evidence="4">
    <location>
        <begin position="519"/>
        <end position="528"/>
    </location>
</feature>
<dbReference type="InterPro" id="IPR002575">
    <property type="entry name" value="Aminoglycoside_PTrfase"/>
</dbReference>
<feature type="domain" description="Aminoglycoside phosphotransferase" evidence="5">
    <location>
        <begin position="152"/>
        <end position="405"/>
    </location>
</feature>
<feature type="region of interest" description="Disordered" evidence="4">
    <location>
        <begin position="502"/>
        <end position="528"/>
    </location>
</feature>
<evidence type="ECO:0000313" key="7">
    <source>
        <dbReference type="Proteomes" id="UP000664203"/>
    </source>
</evidence>
<dbReference type="Proteomes" id="UP000664203">
    <property type="component" value="Unassembled WGS sequence"/>
</dbReference>
<dbReference type="PANTHER" id="PTHR21310:SF56">
    <property type="entry name" value="AMINOGLYCOSIDE PHOSPHOTRANSFERASE DOMAIN-CONTAINING PROTEIN"/>
    <property type="match status" value="1"/>
</dbReference>
<dbReference type="InterPro" id="IPR011009">
    <property type="entry name" value="Kinase-like_dom_sf"/>
</dbReference>
<organism evidence="6 7">
    <name type="scientific">Alectoria fallacina</name>
    <dbReference type="NCBI Taxonomy" id="1903189"/>
    <lineage>
        <taxon>Eukaryota</taxon>
        <taxon>Fungi</taxon>
        <taxon>Dikarya</taxon>
        <taxon>Ascomycota</taxon>
        <taxon>Pezizomycotina</taxon>
        <taxon>Lecanoromycetes</taxon>
        <taxon>OSLEUM clade</taxon>
        <taxon>Lecanoromycetidae</taxon>
        <taxon>Lecanorales</taxon>
        <taxon>Lecanorineae</taxon>
        <taxon>Parmeliaceae</taxon>
        <taxon>Alectoria</taxon>
    </lineage>
</organism>